<evidence type="ECO:0000256" key="6">
    <source>
        <dbReference type="ARBA" id="ARBA00022723"/>
    </source>
</evidence>
<proteinExistence type="inferred from homology"/>
<evidence type="ECO:0000256" key="3">
    <source>
        <dbReference type="ARBA" id="ARBA00022555"/>
    </source>
</evidence>
<keyword evidence="9 13" id="KW-0460">Magnesium</keyword>
<comment type="similarity">
    <text evidence="13">Belongs to the TtcA family.</text>
</comment>
<comment type="cofactor">
    <cofactor evidence="13">
        <name>[4Fe-4S] cluster</name>
        <dbReference type="ChEBI" id="CHEBI:49883"/>
    </cofactor>
    <text evidence="13">Binds 1 [4Fe-4S] cluster per subunit. The cluster is chelated by three Cys residues, the fourth Fe has a free coordination site that may bind a sulfur atom transferred from the persulfide of IscS.</text>
</comment>
<accession>A0A4R3V6C9</accession>
<keyword evidence="5 13" id="KW-0819">tRNA processing</keyword>
<dbReference type="GO" id="GO:0005737">
    <property type="term" value="C:cytoplasm"/>
    <property type="evidence" value="ECO:0007669"/>
    <property type="project" value="UniProtKB-SubCell"/>
</dbReference>
<name>A0A4R3V6C9_9BURK</name>
<dbReference type="GO" id="GO:0005524">
    <property type="term" value="F:ATP binding"/>
    <property type="evidence" value="ECO:0007669"/>
    <property type="project" value="UniProtKB-UniRule"/>
</dbReference>
<sequence>MTAANANSILTDDSAKDSSFDAAQIARKNDRQRLENNKLHKRLMRETGRAIADFNMIEDGDKVMVCLSGGKDSYSLLDILLTLRERAPIKFDIVAVNLDQKQPGFPDHILPEYLTALGVPFHIETQDTHSIVTRVIPEGKTMCSLCSRLRRAILYRVAKELGATKIALGHHRDDILGTFFLNLFYGGRMKAMPPKLMSDDGQNIVIRPLAYVTEKDLIAYAELKQFPIIPCNLCGSQENLKRKEVTRMVQEWDRKFPGRSWNVFGALSRVVPSHLMDSDLFDFSSLAATGLPDSGGDTAFDAEEFPDLPAMPEEDGDASQPRVIPVTRIARD</sequence>
<dbReference type="GO" id="GO:0051539">
    <property type="term" value="F:4 iron, 4 sulfur cluster binding"/>
    <property type="evidence" value="ECO:0007669"/>
    <property type="project" value="UniProtKB-UniRule"/>
</dbReference>
<dbReference type="Pfam" id="PF01171">
    <property type="entry name" value="ATP_bind_3"/>
    <property type="match status" value="1"/>
</dbReference>
<keyword evidence="8 13" id="KW-0067">ATP-binding</keyword>
<evidence type="ECO:0000256" key="13">
    <source>
        <dbReference type="HAMAP-Rule" id="MF_01850"/>
    </source>
</evidence>
<keyword evidence="7 13" id="KW-0547">Nucleotide-binding</keyword>
<dbReference type="OrthoDB" id="9801054at2"/>
<feature type="region of interest" description="Disordered" evidence="14">
    <location>
        <begin position="295"/>
        <end position="332"/>
    </location>
</feature>
<evidence type="ECO:0000256" key="14">
    <source>
        <dbReference type="SAM" id="MobiDB-lite"/>
    </source>
</evidence>
<evidence type="ECO:0000313" key="17">
    <source>
        <dbReference type="Proteomes" id="UP000294692"/>
    </source>
</evidence>
<evidence type="ECO:0000256" key="8">
    <source>
        <dbReference type="ARBA" id="ARBA00022840"/>
    </source>
</evidence>
<reference evidence="16 17" key="1">
    <citation type="submission" date="2019-03" db="EMBL/GenBank/DDBJ databases">
        <title>Genomic Encyclopedia of Type Strains, Phase IV (KMG-IV): sequencing the most valuable type-strain genomes for metagenomic binning, comparative biology and taxonomic classification.</title>
        <authorList>
            <person name="Goeker M."/>
        </authorList>
    </citation>
    <scope>NUCLEOTIDE SEQUENCE [LARGE SCALE GENOMIC DNA]</scope>
    <source>
        <strain evidence="16 17">DSM 100048</strain>
    </source>
</reference>
<comment type="miscellaneous">
    <text evidence="13">The thiolation reaction likely consists of two steps: a first activation step by ATP to form an adenylated intermediate of the target base of tRNA, and a second nucleophilic substitution step of the sulfur (S) atom supplied by the hydrosulfide attached to the Fe-S cluster.</text>
</comment>
<evidence type="ECO:0000256" key="5">
    <source>
        <dbReference type="ARBA" id="ARBA00022694"/>
    </source>
</evidence>
<dbReference type="InterPro" id="IPR011063">
    <property type="entry name" value="TilS/TtcA_N"/>
</dbReference>
<dbReference type="CDD" id="cd24138">
    <property type="entry name" value="TtcA-like"/>
    <property type="match status" value="1"/>
</dbReference>
<comment type="subcellular location">
    <subcellularLocation>
        <location evidence="13">Cytoplasm</location>
    </subcellularLocation>
</comment>
<evidence type="ECO:0000256" key="2">
    <source>
        <dbReference type="ARBA" id="ARBA00022490"/>
    </source>
</evidence>
<keyword evidence="10 13" id="KW-0694">RNA-binding</keyword>
<keyword evidence="3 13" id="KW-0820">tRNA-binding</keyword>
<evidence type="ECO:0000256" key="9">
    <source>
        <dbReference type="ARBA" id="ARBA00022842"/>
    </source>
</evidence>
<comment type="function">
    <text evidence="13">Catalyzes the ATP-dependent 2-thiolation of cytidine in position 32 of tRNA, to form 2-thiocytidine (s(2)C32). The sulfur atoms are provided by the cysteine/cysteine desulfurase (IscS) system.</text>
</comment>
<dbReference type="InterPro" id="IPR012089">
    <property type="entry name" value="tRNA_Cyd_32_2_STrfase"/>
</dbReference>
<dbReference type="SUPFAM" id="SSF52402">
    <property type="entry name" value="Adenine nucleotide alpha hydrolases-like"/>
    <property type="match status" value="1"/>
</dbReference>
<dbReference type="AlphaFoldDB" id="A0A4R3V6C9"/>
<feature type="compositionally biased region" description="Acidic residues" evidence="14">
    <location>
        <begin position="300"/>
        <end position="317"/>
    </location>
</feature>
<evidence type="ECO:0000256" key="7">
    <source>
        <dbReference type="ARBA" id="ARBA00022741"/>
    </source>
</evidence>
<evidence type="ECO:0000256" key="1">
    <source>
        <dbReference type="ARBA" id="ARBA00022485"/>
    </source>
</evidence>
<protein>
    <recommendedName>
        <fullName evidence="13">tRNA-cytidine(32) 2-sulfurtransferase</fullName>
        <ecNumber evidence="13">2.8.1.-</ecNumber>
    </recommendedName>
    <alternativeName>
        <fullName evidence="13">Two-thiocytidine biosynthesis protein A</fullName>
    </alternativeName>
    <alternativeName>
        <fullName evidence="13">tRNA 2-thiocytidine biosynthesis protein TtcA</fullName>
    </alternativeName>
</protein>
<dbReference type="PANTHER" id="PTHR43686">
    <property type="entry name" value="SULFURTRANSFERASE-RELATED"/>
    <property type="match status" value="1"/>
</dbReference>
<dbReference type="PANTHER" id="PTHR43686:SF1">
    <property type="entry name" value="AMINOTRAN_5 DOMAIN-CONTAINING PROTEIN"/>
    <property type="match status" value="1"/>
</dbReference>
<dbReference type="NCBIfam" id="NF007972">
    <property type="entry name" value="PRK10696.1"/>
    <property type="match status" value="1"/>
</dbReference>
<feature type="binding site" evidence="13">
    <location>
        <position position="146"/>
    </location>
    <ligand>
        <name>[4Fe-4S] cluster</name>
        <dbReference type="ChEBI" id="CHEBI:49883"/>
    </ligand>
</feature>
<dbReference type="GO" id="GO:0016783">
    <property type="term" value="F:sulfurtransferase activity"/>
    <property type="evidence" value="ECO:0007669"/>
    <property type="project" value="UniProtKB-UniRule"/>
</dbReference>
<evidence type="ECO:0000256" key="11">
    <source>
        <dbReference type="ARBA" id="ARBA00023004"/>
    </source>
</evidence>
<keyword evidence="17" id="KW-1185">Reference proteome</keyword>
<dbReference type="InterPro" id="IPR014729">
    <property type="entry name" value="Rossmann-like_a/b/a_fold"/>
</dbReference>
<dbReference type="Gene3D" id="3.40.50.620">
    <property type="entry name" value="HUPs"/>
    <property type="match status" value="1"/>
</dbReference>
<evidence type="ECO:0000256" key="4">
    <source>
        <dbReference type="ARBA" id="ARBA00022679"/>
    </source>
</evidence>
<dbReference type="GO" id="GO:0034227">
    <property type="term" value="P:tRNA thio-modification"/>
    <property type="evidence" value="ECO:0007669"/>
    <property type="project" value="UniProtKB-UniRule"/>
</dbReference>
<comment type="caution">
    <text evidence="16">The sequence shown here is derived from an EMBL/GenBank/DDBJ whole genome shotgun (WGS) entry which is preliminary data.</text>
</comment>
<feature type="binding site" evidence="13">
    <location>
        <position position="234"/>
    </location>
    <ligand>
        <name>[4Fe-4S] cluster</name>
        <dbReference type="ChEBI" id="CHEBI:49883"/>
    </ligand>
</feature>
<dbReference type="GO" id="GO:0000287">
    <property type="term" value="F:magnesium ion binding"/>
    <property type="evidence" value="ECO:0007669"/>
    <property type="project" value="UniProtKB-UniRule"/>
</dbReference>
<keyword evidence="12 13" id="KW-0411">Iron-sulfur</keyword>
<evidence type="ECO:0000256" key="10">
    <source>
        <dbReference type="ARBA" id="ARBA00022884"/>
    </source>
</evidence>
<evidence type="ECO:0000259" key="15">
    <source>
        <dbReference type="Pfam" id="PF01171"/>
    </source>
</evidence>
<keyword evidence="2 13" id="KW-0963">Cytoplasm</keyword>
<comment type="cofactor">
    <cofactor evidence="13">
        <name>Mg(2+)</name>
        <dbReference type="ChEBI" id="CHEBI:18420"/>
    </cofactor>
</comment>
<evidence type="ECO:0000256" key="12">
    <source>
        <dbReference type="ARBA" id="ARBA00023014"/>
    </source>
</evidence>
<dbReference type="EMBL" id="SMBX01000003">
    <property type="protein sequence ID" value="TCV00546.1"/>
    <property type="molecule type" value="Genomic_DNA"/>
</dbReference>
<keyword evidence="6 13" id="KW-0479">Metal-binding</keyword>
<gene>
    <name evidence="13" type="primary">ttcA</name>
    <name evidence="16" type="ORF">EV686_103127</name>
</gene>
<feature type="binding site" evidence="13">
    <location>
        <position position="143"/>
    </location>
    <ligand>
        <name>[4Fe-4S] cluster</name>
        <dbReference type="ChEBI" id="CHEBI:49883"/>
    </ligand>
</feature>
<feature type="domain" description="tRNA(Ile)-lysidine/2-thiocytidine synthase N-terminal" evidence="15">
    <location>
        <begin position="62"/>
        <end position="226"/>
    </location>
</feature>
<dbReference type="Proteomes" id="UP000294692">
    <property type="component" value="Unassembled WGS sequence"/>
</dbReference>
<evidence type="ECO:0000313" key="16">
    <source>
        <dbReference type="EMBL" id="TCV00546.1"/>
    </source>
</evidence>
<dbReference type="HAMAP" id="MF_01850">
    <property type="entry name" value="TtcA"/>
    <property type="match status" value="1"/>
</dbReference>
<organism evidence="16 17">
    <name type="scientific">Paracandidimonas soli</name>
    <dbReference type="NCBI Taxonomy" id="1917182"/>
    <lineage>
        <taxon>Bacteria</taxon>
        <taxon>Pseudomonadati</taxon>
        <taxon>Pseudomonadota</taxon>
        <taxon>Betaproteobacteria</taxon>
        <taxon>Burkholderiales</taxon>
        <taxon>Alcaligenaceae</taxon>
        <taxon>Paracandidimonas</taxon>
    </lineage>
</organism>
<feature type="short sequence motif" description="PP-loop motif" evidence="13">
    <location>
        <begin position="68"/>
        <end position="73"/>
    </location>
</feature>
<comment type="pathway">
    <text evidence="13">tRNA modification.</text>
</comment>
<dbReference type="EC" id="2.8.1.-" evidence="13"/>
<dbReference type="GO" id="GO:0000049">
    <property type="term" value="F:tRNA binding"/>
    <property type="evidence" value="ECO:0007669"/>
    <property type="project" value="UniProtKB-KW"/>
</dbReference>
<comment type="subunit">
    <text evidence="13">Homodimer.</text>
</comment>
<comment type="catalytic activity">
    <reaction evidence="13">
        <text>cytidine(32) in tRNA + S-sulfanyl-L-cysteinyl-[cysteine desulfurase] + AH2 + ATP = 2-thiocytidine(32) in tRNA + L-cysteinyl-[cysteine desulfurase] + A + AMP + diphosphate + H(+)</text>
        <dbReference type="Rhea" id="RHEA:57048"/>
        <dbReference type="Rhea" id="RHEA-COMP:10288"/>
        <dbReference type="Rhea" id="RHEA-COMP:12157"/>
        <dbReference type="Rhea" id="RHEA-COMP:12158"/>
        <dbReference type="Rhea" id="RHEA-COMP:14821"/>
        <dbReference type="ChEBI" id="CHEBI:13193"/>
        <dbReference type="ChEBI" id="CHEBI:15378"/>
        <dbReference type="ChEBI" id="CHEBI:17499"/>
        <dbReference type="ChEBI" id="CHEBI:29950"/>
        <dbReference type="ChEBI" id="CHEBI:30616"/>
        <dbReference type="ChEBI" id="CHEBI:33019"/>
        <dbReference type="ChEBI" id="CHEBI:61963"/>
        <dbReference type="ChEBI" id="CHEBI:82748"/>
        <dbReference type="ChEBI" id="CHEBI:141453"/>
        <dbReference type="ChEBI" id="CHEBI:456215"/>
    </reaction>
</comment>
<keyword evidence="1 13" id="KW-0004">4Fe-4S</keyword>
<keyword evidence="11 13" id="KW-0408">Iron</keyword>
<keyword evidence="4 13" id="KW-0808">Transferase</keyword>